<organism evidence="3 4">
    <name type="scientific">Pseudomonas deceptionensis</name>
    <dbReference type="NCBI Taxonomy" id="882211"/>
    <lineage>
        <taxon>Bacteria</taxon>
        <taxon>Pseudomonadati</taxon>
        <taxon>Pseudomonadota</taxon>
        <taxon>Gammaproteobacteria</taxon>
        <taxon>Pseudomonadales</taxon>
        <taxon>Pseudomonadaceae</taxon>
        <taxon>Pseudomonas</taxon>
    </lineage>
</organism>
<gene>
    <name evidence="3" type="ORF">SAMN04489800_2829</name>
</gene>
<keyword evidence="4" id="KW-1185">Reference proteome</keyword>
<keyword evidence="1" id="KW-1133">Transmembrane helix</keyword>
<keyword evidence="1" id="KW-0472">Membrane</keyword>
<dbReference type="Pfam" id="PF04892">
    <property type="entry name" value="VanZ"/>
    <property type="match status" value="1"/>
</dbReference>
<comment type="caution">
    <text evidence="3">The sequence shown here is derived from an EMBL/GenBank/DDBJ whole genome shotgun (WGS) entry which is preliminary data.</text>
</comment>
<keyword evidence="1" id="KW-0812">Transmembrane</keyword>
<accession>A0A0J6GGD5</accession>
<feature type="transmembrane region" description="Helical" evidence="1">
    <location>
        <begin position="96"/>
        <end position="117"/>
    </location>
</feature>
<dbReference type="PANTHER" id="PTHR28008:SF1">
    <property type="entry name" value="DOMAIN PROTEIN, PUTATIVE (AFU_ORTHOLOGUE AFUA_3G10980)-RELATED"/>
    <property type="match status" value="1"/>
</dbReference>
<reference evidence="3" key="1">
    <citation type="submission" date="2016-10" db="EMBL/GenBank/DDBJ databases">
        <authorList>
            <person name="Varghese N."/>
            <person name="Submissions S."/>
        </authorList>
    </citation>
    <scope>NUCLEOTIDE SEQUENCE [LARGE SCALE GENOMIC DNA]</scope>
    <source>
        <strain evidence="3">LMG 25555</strain>
    </source>
</reference>
<dbReference type="PANTHER" id="PTHR28008">
    <property type="entry name" value="DOMAIN PROTEIN, PUTATIVE (AFU_ORTHOLOGUE AFUA_3G10980)-RELATED"/>
    <property type="match status" value="1"/>
</dbReference>
<dbReference type="EMBL" id="FNUD01000002">
    <property type="protein sequence ID" value="SEE91883.1"/>
    <property type="molecule type" value="Genomic_DNA"/>
</dbReference>
<evidence type="ECO:0000313" key="3">
    <source>
        <dbReference type="EMBL" id="SEE91883.1"/>
    </source>
</evidence>
<dbReference type="OrthoDB" id="6880939at2"/>
<sequence length="125" mass="14041">MIPLIRRLAELPIWLRTLLFIAVCAGLLYTGLRTKPIAQLFDQEDKLHHLFGFFSLAFSCRLVFLRVKLHWIALGCVLAGVVIEYAQALIPLRTASLYDALANTLGVALGLAVAWYCTRPLPIKY</sequence>
<evidence type="ECO:0000259" key="2">
    <source>
        <dbReference type="Pfam" id="PF04892"/>
    </source>
</evidence>
<name>A0A0J6GGD5_PSEDM</name>
<dbReference type="Proteomes" id="UP000183613">
    <property type="component" value="Unassembled WGS sequence"/>
</dbReference>
<dbReference type="InterPro" id="IPR006976">
    <property type="entry name" value="VanZ-like"/>
</dbReference>
<proteinExistence type="predicted"/>
<evidence type="ECO:0000256" key="1">
    <source>
        <dbReference type="SAM" id="Phobius"/>
    </source>
</evidence>
<feature type="transmembrane region" description="Helical" evidence="1">
    <location>
        <begin position="71"/>
        <end position="90"/>
    </location>
</feature>
<feature type="transmembrane region" description="Helical" evidence="1">
    <location>
        <begin position="47"/>
        <end position="64"/>
    </location>
</feature>
<protein>
    <submittedName>
        <fullName evidence="3">VanZ like family protein</fullName>
    </submittedName>
</protein>
<feature type="transmembrane region" description="Helical" evidence="1">
    <location>
        <begin position="12"/>
        <end position="32"/>
    </location>
</feature>
<feature type="domain" description="VanZ-like" evidence="2">
    <location>
        <begin position="47"/>
        <end position="115"/>
    </location>
</feature>
<evidence type="ECO:0000313" key="4">
    <source>
        <dbReference type="Proteomes" id="UP000183613"/>
    </source>
</evidence>
<dbReference type="NCBIfam" id="NF037970">
    <property type="entry name" value="vanZ_1"/>
    <property type="match status" value="1"/>
</dbReference>
<dbReference type="AlphaFoldDB" id="A0A0J6GGD5"/>
<dbReference type="RefSeq" id="WP_048358202.1">
    <property type="nucleotide sequence ID" value="NZ_FNUD01000002.1"/>
</dbReference>
<dbReference type="PATRIC" id="fig|882211.3.peg.241"/>